<evidence type="ECO:0000256" key="9">
    <source>
        <dbReference type="SAM" id="Phobius"/>
    </source>
</evidence>
<evidence type="ECO:0000256" key="3">
    <source>
        <dbReference type="ARBA" id="ARBA00022553"/>
    </source>
</evidence>
<keyword evidence="4" id="KW-0808">Transferase</keyword>
<evidence type="ECO:0000256" key="7">
    <source>
        <dbReference type="ARBA" id="ARBA00022840"/>
    </source>
</evidence>
<dbReference type="GO" id="GO:0046983">
    <property type="term" value="F:protein dimerization activity"/>
    <property type="evidence" value="ECO:0007669"/>
    <property type="project" value="InterPro"/>
</dbReference>
<dbReference type="RefSeq" id="WP_130612153.1">
    <property type="nucleotide sequence ID" value="NZ_AP019400.1"/>
</dbReference>
<name>A0A3T1D913_9BACL</name>
<feature type="transmembrane region" description="Helical" evidence="9">
    <location>
        <begin position="119"/>
        <end position="139"/>
    </location>
</feature>
<feature type="domain" description="Signal transduction histidine kinase subgroup 3 dimerisation and phosphoacceptor" evidence="10">
    <location>
        <begin position="182"/>
        <end position="248"/>
    </location>
</feature>
<keyword evidence="9" id="KW-0812">Transmembrane</keyword>
<dbReference type="PANTHER" id="PTHR24421:SF10">
    <property type="entry name" value="NITRATE_NITRITE SENSOR PROTEIN NARQ"/>
    <property type="match status" value="1"/>
</dbReference>
<reference evidence="11 12" key="1">
    <citation type="submission" date="2019-01" db="EMBL/GenBank/DDBJ databases">
        <title>Complete genome sequence of Cohnella hallensis HS21 isolated from Korean fir (Abies koreana) rhizospheric soil.</title>
        <authorList>
            <person name="Jiang L."/>
            <person name="Kang S.W."/>
            <person name="Kim S."/>
            <person name="Jung J."/>
            <person name="Kim C.Y."/>
            <person name="Kim D.H."/>
            <person name="Kim S.W."/>
            <person name="Lee J."/>
        </authorList>
    </citation>
    <scope>NUCLEOTIDE SEQUENCE [LARGE SCALE GENOMIC DNA]</scope>
    <source>
        <strain evidence="11 12">HS21</strain>
    </source>
</reference>
<comment type="catalytic activity">
    <reaction evidence="1">
        <text>ATP + protein L-histidine = ADP + protein N-phospho-L-histidine.</text>
        <dbReference type="EC" id="2.7.13.3"/>
    </reaction>
</comment>
<keyword evidence="9" id="KW-0472">Membrane</keyword>
<dbReference type="InterPro" id="IPR011712">
    <property type="entry name" value="Sig_transdc_His_kin_sub3_dim/P"/>
</dbReference>
<evidence type="ECO:0000256" key="1">
    <source>
        <dbReference type="ARBA" id="ARBA00000085"/>
    </source>
</evidence>
<keyword evidence="3" id="KW-0597">Phosphoprotein</keyword>
<feature type="transmembrane region" description="Helical" evidence="9">
    <location>
        <begin position="52"/>
        <end position="68"/>
    </location>
</feature>
<accession>A0A3T1D913</accession>
<evidence type="ECO:0000256" key="8">
    <source>
        <dbReference type="ARBA" id="ARBA00023012"/>
    </source>
</evidence>
<dbReference type="PANTHER" id="PTHR24421">
    <property type="entry name" value="NITRATE/NITRITE SENSOR PROTEIN NARX-RELATED"/>
    <property type="match status" value="1"/>
</dbReference>
<dbReference type="AlphaFoldDB" id="A0A3T1D913"/>
<gene>
    <name evidence="11" type="ORF">KCTCHS21_39860</name>
</gene>
<dbReference type="InterPro" id="IPR036890">
    <property type="entry name" value="HATPase_C_sf"/>
</dbReference>
<evidence type="ECO:0000313" key="11">
    <source>
        <dbReference type="EMBL" id="BBI34587.1"/>
    </source>
</evidence>
<dbReference type="GO" id="GO:0005524">
    <property type="term" value="F:ATP binding"/>
    <property type="evidence" value="ECO:0007669"/>
    <property type="project" value="UniProtKB-KW"/>
</dbReference>
<dbReference type="EC" id="2.7.13.3" evidence="2"/>
<protein>
    <recommendedName>
        <fullName evidence="2">histidine kinase</fullName>
        <ecNumber evidence="2">2.7.13.3</ecNumber>
    </recommendedName>
</protein>
<dbReference type="InterPro" id="IPR050482">
    <property type="entry name" value="Sensor_HK_TwoCompSys"/>
</dbReference>
<dbReference type="Gene3D" id="3.30.565.10">
    <property type="entry name" value="Histidine kinase-like ATPase, C-terminal domain"/>
    <property type="match status" value="1"/>
</dbReference>
<dbReference type="Gene3D" id="1.20.5.1930">
    <property type="match status" value="1"/>
</dbReference>
<evidence type="ECO:0000313" key="12">
    <source>
        <dbReference type="Proteomes" id="UP000289856"/>
    </source>
</evidence>
<sequence length="382" mass="43566">MRQLLVWLQHLLIVLPAIATVYVISIPSIATYVAYLLFALLLVRITELAPRFSYLLVPIEIIGFGWLSYTYGGLLFFLLYSSLVSIFLYFRRPIEIVSLVLLTNVALNVASHQEDSLHIWIVNLTWLALTLLLVAIQAMTRKQLQLERSYETLSLKQDIVEQELTRTLEYARKIEDYAQVQERGRIATELHDDLGHRLIRVKMMTEAALQLLERDPKKANHMIEQVRDQLEESMNNMRYTVRKLQPKEASNARRYALHRLIEDAGRDLQIDVSFDITGKPFPLYPSVEYVLYRNAQEAITNAVRHGGASTVEIVVDFTSDQITMSITNNGKLPDAVAFGMGLRGMQERLTLLGGQLVVSLEHGFVITTIVPYHETTPPIEGE</sequence>
<keyword evidence="6" id="KW-0418">Kinase</keyword>
<keyword evidence="9" id="KW-1133">Transmembrane helix</keyword>
<dbReference type="SUPFAM" id="SSF55874">
    <property type="entry name" value="ATPase domain of HSP90 chaperone/DNA topoisomerase II/histidine kinase"/>
    <property type="match status" value="1"/>
</dbReference>
<evidence type="ECO:0000256" key="5">
    <source>
        <dbReference type="ARBA" id="ARBA00022741"/>
    </source>
</evidence>
<keyword evidence="8" id="KW-0902">Two-component regulatory system</keyword>
<proteinExistence type="predicted"/>
<evidence type="ECO:0000256" key="2">
    <source>
        <dbReference type="ARBA" id="ARBA00012438"/>
    </source>
</evidence>
<feature type="transmembrane region" description="Helical" evidence="9">
    <location>
        <begin position="29"/>
        <end position="45"/>
    </location>
</feature>
<keyword evidence="7" id="KW-0067">ATP-binding</keyword>
<organism evidence="11 12">
    <name type="scientific">Cohnella abietis</name>
    <dbReference type="NCBI Taxonomy" id="2507935"/>
    <lineage>
        <taxon>Bacteria</taxon>
        <taxon>Bacillati</taxon>
        <taxon>Bacillota</taxon>
        <taxon>Bacilli</taxon>
        <taxon>Bacillales</taxon>
        <taxon>Paenibacillaceae</taxon>
        <taxon>Cohnella</taxon>
    </lineage>
</organism>
<evidence type="ECO:0000256" key="4">
    <source>
        <dbReference type="ARBA" id="ARBA00022679"/>
    </source>
</evidence>
<keyword evidence="12" id="KW-1185">Reference proteome</keyword>
<keyword evidence="5" id="KW-0547">Nucleotide-binding</keyword>
<feature type="transmembrane region" description="Helical" evidence="9">
    <location>
        <begin position="97"/>
        <end position="113"/>
    </location>
</feature>
<dbReference type="GO" id="GO:0000155">
    <property type="term" value="F:phosphorelay sensor kinase activity"/>
    <property type="evidence" value="ECO:0007669"/>
    <property type="project" value="InterPro"/>
</dbReference>
<dbReference type="Pfam" id="PF07730">
    <property type="entry name" value="HisKA_3"/>
    <property type="match status" value="1"/>
</dbReference>
<dbReference type="Proteomes" id="UP000289856">
    <property type="component" value="Chromosome"/>
</dbReference>
<evidence type="ECO:0000259" key="10">
    <source>
        <dbReference type="Pfam" id="PF07730"/>
    </source>
</evidence>
<evidence type="ECO:0000256" key="6">
    <source>
        <dbReference type="ARBA" id="ARBA00022777"/>
    </source>
</evidence>
<dbReference type="KEGG" id="cohn:KCTCHS21_39860"/>
<dbReference type="GO" id="GO:0016020">
    <property type="term" value="C:membrane"/>
    <property type="evidence" value="ECO:0007669"/>
    <property type="project" value="InterPro"/>
</dbReference>
<dbReference type="OrthoDB" id="199946at2"/>
<dbReference type="EMBL" id="AP019400">
    <property type="protein sequence ID" value="BBI34587.1"/>
    <property type="molecule type" value="Genomic_DNA"/>
</dbReference>
<dbReference type="CDD" id="cd16917">
    <property type="entry name" value="HATPase_UhpB-NarQ-NarX-like"/>
    <property type="match status" value="1"/>
</dbReference>